<protein>
    <submittedName>
        <fullName evidence="2">Uncharacterized protein</fullName>
    </submittedName>
</protein>
<evidence type="ECO:0000256" key="1">
    <source>
        <dbReference type="SAM" id="SignalP"/>
    </source>
</evidence>
<comment type="caution">
    <text evidence="2">The sequence shown here is derived from an EMBL/GenBank/DDBJ whole genome shotgun (WGS) entry which is preliminary data.</text>
</comment>
<proteinExistence type="predicted"/>
<accession>A0A4U1WAA3</accession>
<dbReference type="RefSeq" id="WP_136998591.1">
    <property type="nucleotide sequence ID" value="NZ_JBFRJO010000039.1"/>
</dbReference>
<keyword evidence="1" id="KW-0732">Signal</keyword>
<feature type="signal peptide" evidence="1">
    <location>
        <begin position="1"/>
        <end position="23"/>
    </location>
</feature>
<sequence length="167" mass="17117">MTTCKKTLIASALILGFSSMANAATATAVWTGEVPGSSPDEKIVITGLDGSTAPLVGAVFAEPDGTLTTSAIKMESRNYTGSAEDPIPGDLVDANWEVASAQITYDGRLVDGATLEVFIDGTSTAIGTEIPGTNSIETQLKQTAELPVSEVAETTVQASLTMMASSL</sequence>
<dbReference type="EMBL" id="SYUW01000051">
    <property type="protein sequence ID" value="TKF23661.1"/>
    <property type="molecule type" value="Genomic_DNA"/>
</dbReference>
<evidence type="ECO:0000313" key="2">
    <source>
        <dbReference type="EMBL" id="TKF23661.1"/>
    </source>
</evidence>
<feature type="chain" id="PRO_5030103073" evidence="1">
    <location>
        <begin position="24"/>
        <end position="167"/>
    </location>
</feature>
<dbReference type="AlphaFoldDB" id="A0A4U1WAA3"/>
<name>A0A4U1WAA3_9VIBR</name>
<reference evidence="2 3" key="1">
    <citation type="submission" date="2019-04" db="EMBL/GenBank/DDBJ databases">
        <title>A reverse ecology approach based on a biological definition of microbial populations.</title>
        <authorList>
            <person name="Arevalo P."/>
            <person name="Vaninsberghe D."/>
            <person name="Elsherbini J."/>
            <person name="Gore J."/>
            <person name="Polz M."/>
        </authorList>
    </citation>
    <scope>NUCLEOTIDE SEQUENCE [LARGE SCALE GENOMIC DNA]</scope>
    <source>
        <strain evidence="2 3">10N.261.46.E4</strain>
    </source>
</reference>
<organism evidence="2 3">
    <name type="scientific">Vibrio kanaloae</name>
    <dbReference type="NCBI Taxonomy" id="170673"/>
    <lineage>
        <taxon>Bacteria</taxon>
        <taxon>Pseudomonadati</taxon>
        <taxon>Pseudomonadota</taxon>
        <taxon>Gammaproteobacteria</taxon>
        <taxon>Vibrionales</taxon>
        <taxon>Vibrionaceae</taxon>
        <taxon>Vibrio</taxon>
    </lineage>
</organism>
<evidence type="ECO:0000313" key="3">
    <source>
        <dbReference type="Proteomes" id="UP000305234"/>
    </source>
</evidence>
<dbReference type="Proteomes" id="UP000305234">
    <property type="component" value="Unassembled WGS sequence"/>
</dbReference>
<gene>
    <name evidence="2" type="ORF">FCV52_17365</name>
</gene>